<comment type="caution">
    <text evidence="6">The sequence shown here is derived from an EMBL/GenBank/DDBJ whole genome shotgun (WGS) entry which is preliminary data.</text>
</comment>
<dbReference type="InterPro" id="IPR036390">
    <property type="entry name" value="WH_DNA-bd_sf"/>
</dbReference>
<evidence type="ECO:0000256" key="1">
    <source>
        <dbReference type="ARBA" id="ARBA00009437"/>
    </source>
</evidence>
<keyword evidence="4" id="KW-0804">Transcription</keyword>
<keyword evidence="3" id="KW-0238">DNA-binding</keyword>
<sequence>MVVMELAMNLSHLQTYIKVASTQSFTRAAQDLFITQPTVTHHIQSLEQELGYQLFVRSSSEIRLTVEGKQLLQKAHEIFMIIDDIKGTTMSQESGICGTLNIAASSVMGTYFLTPIFKTLLETYPHVDIRLHFGNAYTTATWVQNSFVDLGFAPRSPGFSRLKFTTLLVEPCVLAISSPRYATYSHELEHGDCANQPFIIREKGTKVHDVAMRWLKKQSWYSGMRTPTILPDMESIKNLVLADAGITILPRCCVRRYLDQGLMKELKTDIKPNDVNYFMIQRKNENENELIRMFLQLLRTTAQTATTPAKM</sequence>
<comment type="similarity">
    <text evidence="1">Belongs to the LysR transcriptional regulatory family.</text>
</comment>
<organism evidence="6 7">
    <name type="scientific">Oceanidesulfovibrio marinus</name>
    <dbReference type="NCBI Taxonomy" id="370038"/>
    <lineage>
        <taxon>Bacteria</taxon>
        <taxon>Pseudomonadati</taxon>
        <taxon>Thermodesulfobacteriota</taxon>
        <taxon>Desulfovibrionia</taxon>
        <taxon>Desulfovibrionales</taxon>
        <taxon>Desulfovibrionaceae</taxon>
        <taxon>Oceanidesulfovibrio</taxon>
    </lineage>
</organism>
<dbReference type="SUPFAM" id="SSF53850">
    <property type="entry name" value="Periplasmic binding protein-like II"/>
    <property type="match status" value="1"/>
</dbReference>
<evidence type="ECO:0000313" key="6">
    <source>
        <dbReference type="EMBL" id="TVM36789.1"/>
    </source>
</evidence>
<protein>
    <recommendedName>
        <fullName evidence="5">HTH lysR-type domain-containing protein</fullName>
    </recommendedName>
</protein>
<dbReference type="InterPro" id="IPR005119">
    <property type="entry name" value="LysR_subst-bd"/>
</dbReference>
<gene>
    <name evidence="6" type="ORF">DQK91_02395</name>
</gene>
<dbReference type="EMBL" id="QMIF01000001">
    <property type="protein sequence ID" value="TVM36789.1"/>
    <property type="molecule type" value="Genomic_DNA"/>
</dbReference>
<dbReference type="InterPro" id="IPR000847">
    <property type="entry name" value="LysR_HTH_N"/>
</dbReference>
<dbReference type="Gene3D" id="3.40.190.290">
    <property type="match status" value="1"/>
</dbReference>
<dbReference type="FunFam" id="1.10.10.10:FF:000001">
    <property type="entry name" value="LysR family transcriptional regulator"/>
    <property type="match status" value="1"/>
</dbReference>
<name>A0A6P1ZN58_9BACT</name>
<dbReference type="PROSITE" id="PS50931">
    <property type="entry name" value="HTH_LYSR"/>
    <property type="match status" value="1"/>
</dbReference>
<dbReference type="InterPro" id="IPR036388">
    <property type="entry name" value="WH-like_DNA-bd_sf"/>
</dbReference>
<accession>A0A6P1ZN58</accession>
<evidence type="ECO:0000259" key="5">
    <source>
        <dbReference type="PROSITE" id="PS50931"/>
    </source>
</evidence>
<dbReference type="AlphaFoldDB" id="A0A6P1ZN58"/>
<dbReference type="PANTHER" id="PTHR30126:SF40">
    <property type="entry name" value="HTH-TYPE TRANSCRIPTIONAL REGULATOR GLTR"/>
    <property type="match status" value="1"/>
</dbReference>
<feature type="domain" description="HTH lysR-type" evidence="5">
    <location>
        <begin position="8"/>
        <end position="65"/>
    </location>
</feature>
<evidence type="ECO:0000313" key="7">
    <source>
        <dbReference type="Proteomes" id="UP000434052"/>
    </source>
</evidence>
<dbReference type="Proteomes" id="UP000434052">
    <property type="component" value="Unassembled WGS sequence"/>
</dbReference>
<dbReference type="Pfam" id="PF00126">
    <property type="entry name" value="HTH_1"/>
    <property type="match status" value="1"/>
</dbReference>
<proteinExistence type="inferred from homology"/>
<dbReference type="GO" id="GO:0000976">
    <property type="term" value="F:transcription cis-regulatory region binding"/>
    <property type="evidence" value="ECO:0007669"/>
    <property type="project" value="TreeGrafter"/>
</dbReference>
<dbReference type="GO" id="GO:0003700">
    <property type="term" value="F:DNA-binding transcription factor activity"/>
    <property type="evidence" value="ECO:0007669"/>
    <property type="project" value="InterPro"/>
</dbReference>
<evidence type="ECO:0000256" key="2">
    <source>
        <dbReference type="ARBA" id="ARBA00023015"/>
    </source>
</evidence>
<evidence type="ECO:0000256" key="4">
    <source>
        <dbReference type="ARBA" id="ARBA00023163"/>
    </source>
</evidence>
<evidence type="ECO:0000256" key="3">
    <source>
        <dbReference type="ARBA" id="ARBA00023125"/>
    </source>
</evidence>
<dbReference type="PANTHER" id="PTHR30126">
    <property type="entry name" value="HTH-TYPE TRANSCRIPTIONAL REGULATOR"/>
    <property type="match status" value="1"/>
</dbReference>
<dbReference type="CDD" id="cd05466">
    <property type="entry name" value="PBP2_LTTR_substrate"/>
    <property type="match status" value="1"/>
</dbReference>
<dbReference type="Pfam" id="PF03466">
    <property type="entry name" value="LysR_substrate"/>
    <property type="match status" value="1"/>
</dbReference>
<dbReference type="Gene3D" id="1.10.10.10">
    <property type="entry name" value="Winged helix-like DNA-binding domain superfamily/Winged helix DNA-binding domain"/>
    <property type="match status" value="1"/>
</dbReference>
<keyword evidence="2" id="KW-0805">Transcription regulation</keyword>
<dbReference type="PRINTS" id="PR00039">
    <property type="entry name" value="HTHLYSR"/>
</dbReference>
<reference evidence="6 7" key="1">
    <citation type="submission" date="2018-06" db="EMBL/GenBank/DDBJ databases">
        <title>Complete genome of Desulfovibrio marinus P48SEP.</title>
        <authorList>
            <person name="Crispim J.S."/>
            <person name="Vidigal P.M.P."/>
            <person name="Silva L.C.F."/>
            <person name="Araujo L.C."/>
            <person name="Laguardia C.N."/>
            <person name="Dias R.S."/>
            <person name="Sousa M.P."/>
            <person name="Paula S.O."/>
            <person name="Silva C."/>
        </authorList>
    </citation>
    <scope>NUCLEOTIDE SEQUENCE [LARGE SCALE GENOMIC DNA]</scope>
    <source>
        <strain evidence="6 7">P48SEP</strain>
    </source>
</reference>
<dbReference type="SUPFAM" id="SSF46785">
    <property type="entry name" value="Winged helix' DNA-binding domain"/>
    <property type="match status" value="1"/>
</dbReference>